<organism evidence="2 3">
    <name type="scientific">Polarella glacialis</name>
    <name type="common">Dinoflagellate</name>
    <dbReference type="NCBI Taxonomy" id="89957"/>
    <lineage>
        <taxon>Eukaryota</taxon>
        <taxon>Sar</taxon>
        <taxon>Alveolata</taxon>
        <taxon>Dinophyceae</taxon>
        <taxon>Suessiales</taxon>
        <taxon>Suessiaceae</taxon>
        <taxon>Polarella</taxon>
    </lineage>
</organism>
<reference evidence="2" key="1">
    <citation type="submission" date="2021-02" db="EMBL/GenBank/DDBJ databases">
        <authorList>
            <person name="Dougan E. K."/>
            <person name="Rhodes N."/>
            <person name="Thang M."/>
            <person name="Chan C."/>
        </authorList>
    </citation>
    <scope>NUCLEOTIDE SEQUENCE</scope>
</reference>
<dbReference type="Pfam" id="PF01755">
    <property type="entry name" value="Glyco_transf_25"/>
    <property type="match status" value="1"/>
</dbReference>
<sequence>VVTATFAGVPTRLGRESRLAASGSFCNVSVPTGRWQSPRAFGSEELGEDWMTACKALKPIDGGLDWPGRNWCWVATKHRACYGQHSWLEAQELAAADGKAPKPQEVILPALLRSQLCDRRELGSDSVDSASPSKVKAEKEEADEWLRRNVAVYVVNLPSAGQRWRRISDRLQELGISATRVPGVDVSEPGALERAQKDGLLPGSWKFRTMEQSLYRLLVNSSAKTATRFINDYGLGTVGCAAAHLRAMRAAARESERPLALILEDDTWLVDDFALKLRRLVLREAPCDWEVISLRSQCPYGECISEHLT</sequence>
<keyword evidence="3" id="KW-1185">Reference proteome</keyword>
<evidence type="ECO:0000313" key="2">
    <source>
        <dbReference type="EMBL" id="CAE8591733.1"/>
    </source>
</evidence>
<feature type="non-terminal residue" evidence="2">
    <location>
        <position position="1"/>
    </location>
</feature>
<gene>
    <name evidence="2" type="ORF">PGLA1383_LOCUS10398</name>
</gene>
<feature type="domain" description="Glycosyl transferase family 25" evidence="1">
    <location>
        <begin position="152"/>
        <end position="282"/>
    </location>
</feature>
<name>A0A813DUX9_POLGL</name>
<dbReference type="AlphaFoldDB" id="A0A813DUX9"/>
<evidence type="ECO:0000259" key="1">
    <source>
        <dbReference type="Pfam" id="PF01755"/>
    </source>
</evidence>
<dbReference type="InterPro" id="IPR002654">
    <property type="entry name" value="Glyco_trans_25"/>
</dbReference>
<dbReference type="OrthoDB" id="431644at2759"/>
<dbReference type="CDD" id="cd06532">
    <property type="entry name" value="Glyco_transf_25"/>
    <property type="match status" value="1"/>
</dbReference>
<proteinExistence type="predicted"/>
<feature type="non-terminal residue" evidence="2">
    <location>
        <position position="309"/>
    </location>
</feature>
<accession>A0A813DUX9</accession>
<dbReference type="Proteomes" id="UP000654075">
    <property type="component" value="Unassembled WGS sequence"/>
</dbReference>
<protein>
    <recommendedName>
        <fullName evidence="1">Glycosyl transferase family 25 domain-containing protein</fullName>
    </recommendedName>
</protein>
<evidence type="ECO:0000313" key="3">
    <source>
        <dbReference type="Proteomes" id="UP000654075"/>
    </source>
</evidence>
<dbReference type="EMBL" id="CAJNNV010005160">
    <property type="protein sequence ID" value="CAE8591733.1"/>
    <property type="molecule type" value="Genomic_DNA"/>
</dbReference>
<comment type="caution">
    <text evidence="2">The sequence shown here is derived from an EMBL/GenBank/DDBJ whole genome shotgun (WGS) entry which is preliminary data.</text>
</comment>